<accession>A0A0A8ZYQ7</accession>
<dbReference type="EMBL" id="GBRH01256005">
    <property type="protein sequence ID" value="JAD41890.1"/>
    <property type="molecule type" value="Transcribed_RNA"/>
</dbReference>
<dbReference type="AlphaFoldDB" id="A0A0A8ZYQ7"/>
<sequence length="33" mass="3618">MGRFVVSSTIWSSRRSIFTVTSILGSMNVSTLP</sequence>
<organism evidence="1">
    <name type="scientific">Arundo donax</name>
    <name type="common">Giant reed</name>
    <name type="synonym">Donax arundinaceus</name>
    <dbReference type="NCBI Taxonomy" id="35708"/>
    <lineage>
        <taxon>Eukaryota</taxon>
        <taxon>Viridiplantae</taxon>
        <taxon>Streptophyta</taxon>
        <taxon>Embryophyta</taxon>
        <taxon>Tracheophyta</taxon>
        <taxon>Spermatophyta</taxon>
        <taxon>Magnoliopsida</taxon>
        <taxon>Liliopsida</taxon>
        <taxon>Poales</taxon>
        <taxon>Poaceae</taxon>
        <taxon>PACMAD clade</taxon>
        <taxon>Arundinoideae</taxon>
        <taxon>Arundineae</taxon>
        <taxon>Arundo</taxon>
    </lineage>
</organism>
<name>A0A0A8ZYQ7_ARUDO</name>
<proteinExistence type="predicted"/>
<protein>
    <submittedName>
        <fullName evidence="1">Uncharacterized protein</fullName>
    </submittedName>
</protein>
<reference evidence="1" key="2">
    <citation type="journal article" date="2015" name="Data Brief">
        <title>Shoot transcriptome of the giant reed, Arundo donax.</title>
        <authorList>
            <person name="Barrero R.A."/>
            <person name="Guerrero F.D."/>
            <person name="Moolhuijzen P."/>
            <person name="Goolsby J.A."/>
            <person name="Tidwell J."/>
            <person name="Bellgard S.E."/>
            <person name="Bellgard M.I."/>
        </authorList>
    </citation>
    <scope>NUCLEOTIDE SEQUENCE</scope>
    <source>
        <tissue evidence="1">Shoot tissue taken approximately 20 cm above the soil surface</tissue>
    </source>
</reference>
<reference evidence="1" key="1">
    <citation type="submission" date="2014-09" db="EMBL/GenBank/DDBJ databases">
        <authorList>
            <person name="Magalhaes I.L.F."/>
            <person name="Oliveira U."/>
            <person name="Santos F.R."/>
            <person name="Vidigal T.H.D.A."/>
            <person name="Brescovit A.D."/>
            <person name="Santos A.J."/>
        </authorList>
    </citation>
    <scope>NUCLEOTIDE SEQUENCE</scope>
    <source>
        <tissue evidence="1">Shoot tissue taken approximately 20 cm above the soil surface</tissue>
    </source>
</reference>
<evidence type="ECO:0000313" key="1">
    <source>
        <dbReference type="EMBL" id="JAD41890.1"/>
    </source>
</evidence>